<proteinExistence type="predicted"/>
<name>A0A9R0VIT3_TRITD</name>
<dbReference type="PANTHER" id="PTHR33116">
    <property type="entry name" value="REVERSE TRANSCRIPTASE ZINC-BINDING DOMAIN-CONTAINING PROTEIN-RELATED-RELATED"/>
    <property type="match status" value="1"/>
</dbReference>
<evidence type="ECO:0000313" key="2">
    <source>
        <dbReference type="Proteomes" id="UP000324705"/>
    </source>
</evidence>
<organism evidence="1 2">
    <name type="scientific">Triticum turgidum subsp. durum</name>
    <name type="common">Durum wheat</name>
    <name type="synonym">Triticum durum</name>
    <dbReference type="NCBI Taxonomy" id="4567"/>
    <lineage>
        <taxon>Eukaryota</taxon>
        <taxon>Viridiplantae</taxon>
        <taxon>Streptophyta</taxon>
        <taxon>Embryophyta</taxon>
        <taxon>Tracheophyta</taxon>
        <taxon>Spermatophyta</taxon>
        <taxon>Magnoliopsida</taxon>
        <taxon>Liliopsida</taxon>
        <taxon>Poales</taxon>
        <taxon>Poaceae</taxon>
        <taxon>BOP clade</taxon>
        <taxon>Pooideae</taxon>
        <taxon>Triticodae</taxon>
        <taxon>Triticeae</taxon>
        <taxon>Triticinae</taxon>
        <taxon>Triticum</taxon>
    </lineage>
</organism>
<sequence length="158" mass="18124">MACFKLPRGLCEHINGLIRKFWWGSKKGERKTAWVSWKTMTLPKFMGGLGFRDIELFNLALLARQAWRIIQELGSLSARVLKARYFPNCHLLDATLGTSPSQVWRSLLEGRDTLSLGLIKRIGTGETTHIWSENWLPRNYKLRPICARSDKSSHQNLG</sequence>
<dbReference type="Gramene" id="TRITD3Av1G088010.1">
    <property type="protein sequence ID" value="TRITD3Av1G088010.1"/>
    <property type="gene ID" value="TRITD3Av1G088010"/>
</dbReference>
<keyword evidence="2" id="KW-1185">Reference proteome</keyword>
<dbReference type="Proteomes" id="UP000324705">
    <property type="component" value="Chromosome 3A"/>
</dbReference>
<dbReference type="EMBL" id="LT934115">
    <property type="protein sequence ID" value="VAH60013.1"/>
    <property type="molecule type" value="Genomic_DNA"/>
</dbReference>
<dbReference type="AlphaFoldDB" id="A0A9R0VIT3"/>
<accession>A0A9R0VIT3</accession>
<reference evidence="1 2" key="1">
    <citation type="submission" date="2017-09" db="EMBL/GenBank/DDBJ databases">
        <authorList>
            <consortium name="International Durum Wheat Genome Sequencing Consortium (IDWGSC)"/>
            <person name="Milanesi L."/>
        </authorList>
    </citation>
    <scope>NUCLEOTIDE SEQUENCE [LARGE SCALE GENOMIC DNA]</scope>
    <source>
        <strain evidence="2">cv. Svevo</strain>
    </source>
</reference>
<gene>
    <name evidence="1" type="ORF">TRITD_3Av1G088010</name>
</gene>
<protein>
    <submittedName>
        <fullName evidence="1">Uncharacterized protein</fullName>
    </submittedName>
</protein>
<dbReference type="OMA" id="RACIRIH"/>
<dbReference type="PANTHER" id="PTHR33116:SF86">
    <property type="entry name" value="REVERSE TRANSCRIPTASE DOMAIN-CONTAINING PROTEIN"/>
    <property type="match status" value="1"/>
</dbReference>
<evidence type="ECO:0000313" key="1">
    <source>
        <dbReference type="EMBL" id="VAH60013.1"/>
    </source>
</evidence>